<dbReference type="EMBL" id="MU003561">
    <property type="protein sequence ID" value="KAF2462833.1"/>
    <property type="molecule type" value="Genomic_DNA"/>
</dbReference>
<protein>
    <submittedName>
        <fullName evidence="1">Uncharacterized protein</fullName>
    </submittedName>
</protein>
<dbReference type="Proteomes" id="UP000799755">
    <property type="component" value="Unassembled WGS sequence"/>
</dbReference>
<name>A0ACB6Q8C1_9PLEO</name>
<organism evidence="1 2">
    <name type="scientific">Lindgomyces ingoldianus</name>
    <dbReference type="NCBI Taxonomy" id="673940"/>
    <lineage>
        <taxon>Eukaryota</taxon>
        <taxon>Fungi</taxon>
        <taxon>Dikarya</taxon>
        <taxon>Ascomycota</taxon>
        <taxon>Pezizomycotina</taxon>
        <taxon>Dothideomycetes</taxon>
        <taxon>Pleosporomycetidae</taxon>
        <taxon>Pleosporales</taxon>
        <taxon>Lindgomycetaceae</taxon>
        <taxon>Lindgomyces</taxon>
    </lineage>
</organism>
<sequence>MLRTAALITILTGLTAAQNQTIEWFVPGAEGSDLLASVVTANPSTTILHLSCPTNVDSSDCGFGPGLAFSIISTTIYEAVMSESDFTMSVSCEHNLQKSEMPCFVSNGGEGANDPGTTTETFSGSEIGFLTATVTAGAEKLSATASGAQSSDMVTSIGTSGSASAAKSPTASGASATASGSATGSAASASSTGAAYRFGVEGGALLALAGAAVVNAW</sequence>
<comment type="caution">
    <text evidence="1">The sequence shown here is derived from an EMBL/GenBank/DDBJ whole genome shotgun (WGS) entry which is preliminary data.</text>
</comment>
<proteinExistence type="predicted"/>
<reference evidence="1" key="1">
    <citation type="journal article" date="2020" name="Stud. Mycol.">
        <title>101 Dothideomycetes genomes: a test case for predicting lifestyles and emergence of pathogens.</title>
        <authorList>
            <person name="Haridas S."/>
            <person name="Albert R."/>
            <person name="Binder M."/>
            <person name="Bloem J."/>
            <person name="Labutti K."/>
            <person name="Salamov A."/>
            <person name="Andreopoulos B."/>
            <person name="Baker S."/>
            <person name="Barry K."/>
            <person name="Bills G."/>
            <person name="Bluhm B."/>
            <person name="Cannon C."/>
            <person name="Castanera R."/>
            <person name="Culley D."/>
            <person name="Daum C."/>
            <person name="Ezra D."/>
            <person name="Gonzalez J."/>
            <person name="Henrissat B."/>
            <person name="Kuo A."/>
            <person name="Liang C."/>
            <person name="Lipzen A."/>
            <person name="Lutzoni F."/>
            <person name="Magnuson J."/>
            <person name="Mondo S."/>
            <person name="Nolan M."/>
            <person name="Ohm R."/>
            <person name="Pangilinan J."/>
            <person name="Park H.-J."/>
            <person name="Ramirez L."/>
            <person name="Alfaro M."/>
            <person name="Sun H."/>
            <person name="Tritt A."/>
            <person name="Yoshinaga Y."/>
            <person name="Zwiers L.-H."/>
            <person name="Turgeon B."/>
            <person name="Goodwin S."/>
            <person name="Spatafora J."/>
            <person name="Crous P."/>
            <person name="Grigoriev I."/>
        </authorList>
    </citation>
    <scope>NUCLEOTIDE SEQUENCE</scope>
    <source>
        <strain evidence="1">ATCC 200398</strain>
    </source>
</reference>
<keyword evidence="2" id="KW-1185">Reference proteome</keyword>
<evidence type="ECO:0000313" key="1">
    <source>
        <dbReference type="EMBL" id="KAF2462833.1"/>
    </source>
</evidence>
<gene>
    <name evidence="1" type="ORF">BDR25DRAFT_308109</name>
</gene>
<accession>A0ACB6Q8C1</accession>
<evidence type="ECO:0000313" key="2">
    <source>
        <dbReference type="Proteomes" id="UP000799755"/>
    </source>
</evidence>